<dbReference type="eggNOG" id="ENOG50344MR">
    <property type="taxonomic scope" value="Bacteria"/>
</dbReference>
<accession>A0A0A3JNU6</accession>
<organism evidence="1 2">
    <name type="scientific">Lysinibacillus odysseyi 34hs-1 = NBRC 100172</name>
    <dbReference type="NCBI Taxonomy" id="1220589"/>
    <lineage>
        <taxon>Bacteria</taxon>
        <taxon>Bacillati</taxon>
        <taxon>Bacillota</taxon>
        <taxon>Bacilli</taxon>
        <taxon>Bacillales</taxon>
        <taxon>Bacillaceae</taxon>
        <taxon>Lysinibacillus</taxon>
    </lineage>
</organism>
<protein>
    <submittedName>
        <fullName evidence="1">Uncharacterized protein</fullName>
    </submittedName>
</protein>
<sequence length="283" mass="31871">MTNKLIERLEELAEEMKVIVHQLRVPSTIQAVEDVIEFDGRQYKKVDRLARVGDYVSVSFENGKCFKPNKIYGPVFNDGGLRVKADSSYGDGLEITLVYNDYYGRTTKTVDVYELHSIPFDSLPDSPLTPNPKSANQQRAEIIEKAKDFIDKHEPSGYSVEVSTIKERIVVVRLIDENYVVKYQGVARCNPSDVFNYYIGHAIALGRAKGLDVSEFENAVQPLEFAVGQNCVISNWAGHNGNKLTITKLLDGKRAYHSYMDGWLGFDTLTIINDTNAEYEVNA</sequence>
<evidence type="ECO:0000313" key="1">
    <source>
        <dbReference type="EMBL" id="KGR88697.1"/>
    </source>
</evidence>
<dbReference type="STRING" id="1220589.CD32_01120"/>
<dbReference type="EMBL" id="JPVP01000037">
    <property type="protein sequence ID" value="KGR88697.1"/>
    <property type="molecule type" value="Genomic_DNA"/>
</dbReference>
<keyword evidence="2" id="KW-1185">Reference proteome</keyword>
<dbReference type="Proteomes" id="UP000030437">
    <property type="component" value="Unassembled WGS sequence"/>
</dbReference>
<reference evidence="1 2" key="1">
    <citation type="submission" date="2014-02" db="EMBL/GenBank/DDBJ databases">
        <title>Draft genome sequence of Lysinibacillus odysseyi NBRC 100172.</title>
        <authorList>
            <person name="Zhang F."/>
            <person name="Wang G."/>
            <person name="Zhang L."/>
        </authorList>
    </citation>
    <scope>NUCLEOTIDE SEQUENCE [LARGE SCALE GENOMIC DNA]</scope>
    <source>
        <strain evidence="1 2">NBRC 100172</strain>
    </source>
</reference>
<proteinExistence type="predicted"/>
<dbReference type="OrthoDB" id="2589702at2"/>
<evidence type="ECO:0000313" key="2">
    <source>
        <dbReference type="Proteomes" id="UP000030437"/>
    </source>
</evidence>
<dbReference type="AlphaFoldDB" id="A0A0A3JNU6"/>
<dbReference type="RefSeq" id="WP_036150328.1">
    <property type="nucleotide sequence ID" value="NZ_AVCX01000026.1"/>
</dbReference>
<gene>
    <name evidence="1" type="ORF">CD32_01120</name>
</gene>
<comment type="caution">
    <text evidence="1">The sequence shown here is derived from an EMBL/GenBank/DDBJ whole genome shotgun (WGS) entry which is preliminary data.</text>
</comment>
<name>A0A0A3JNU6_9BACI</name>